<evidence type="ECO:0000256" key="4">
    <source>
        <dbReference type="ARBA" id="ARBA00023239"/>
    </source>
</evidence>
<evidence type="ECO:0000256" key="2">
    <source>
        <dbReference type="ARBA" id="ARBA00006906"/>
    </source>
</evidence>
<comment type="caution">
    <text evidence="6">The sequence shown here is derived from an EMBL/GenBank/DDBJ whole genome shotgun (WGS) entry which is preliminary data.</text>
</comment>
<evidence type="ECO:0000313" key="7">
    <source>
        <dbReference type="Proteomes" id="UP000270471"/>
    </source>
</evidence>
<accession>A0A3M0IF89</accession>
<organism evidence="6 7">
    <name type="scientific">Streptomyces shenzhenensis</name>
    <dbReference type="NCBI Taxonomy" id="943815"/>
    <lineage>
        <taxon>Bacteria</taxon>
        <taxon>Bacillati</taxon>
        <taxon>Actinomycetota</taxon>
        <taxon>Actinomycetes</taxon>
        <taxon>Kitasatosporales</taxon>
        <taxon>Streptomycetaceae</taxon>
        <taxon>Streptomyces</taxon>
    </lineage>
</organism>
<dbReference type="SUPFAM" id="SSF51569">
    <property type="entry name" value="Aldolase"/>
    <property type="match status" value="1"/>
</dbReference>
<gene>
    <name evidence="6" type="ORF">CTZ28_15030</name>
</gene>
<evidence type="ECO:0000313" key="6">
    <source>
        <dbReference type="EMBL" id="RMB84939.1"/>
    </source>
</evidence>
<proteinExistence type="inferred from homology"/>
<dbReference type="RefSeq" id="WP_121889911.1">
    <property type="nucleotide sequence ID" value="NZ_PENI01000008.1"/>
</dbReference>
<comment type="similarity">
    <text evidence="2">Belongs to the KHG/KDPG aldolase family.</text>
</comment>
<evidence type="ECO:0000256" key="1">
    <source>
        <dbReference type="ARBA" id="ARBA00004761"/>
    </source>
</evidence>
<dbReference type="AlphaFoldDB" id="A0A3M0IF89"/>
<dbReference type="InterPro" id="IPR000887">
    <property type="entry name" value="Aldlse_KDPG_KHG"/>
</dbReference>
<dbReference type="Proteomes" id="UP000270471">
    <property type="component" value="Unassembled WGS sequence"/>
</dbReference>
<evidence type="ECO:0000256" key="5">
    <source>
        <dbReference type="ARBA" id="ARBA00023277"/>
    </source>
</evidence>
<dbReference type="OrthoDB" id="9805177at2"/>
<keyword evidence="5" id="KW-0119">Carbohydrate metabolism</keyword>
<evidence type="ECO:0000256" key="3">
    <source>
        <dbReference type="ARBA" id="ARBA00011233"/>
    </source>
</evidence>
<dbReference type="InterPro" id="IPR013785">
    <property type="entry name" value="Aldolase_TIM"/>
</dbReference>
<name>A0A3M0IF89_9ACTN</name>
<dbReference type="PANTHER" id="PTHR30246:SF1">
    <property type="entry name" value="2-DEHYDRO-3-DEOXY-6-PHOSPHOGALACTONATE ALDOLASE-RELATED"/>
    <property type="match status" value="1"/>
</dbReference>
<dbReference type="PANTHER" id="PTHR30246">
    <property type="entry name" value="2-KETO-3-DEOXY-6-PHOSPHOGLUCONATE ALDOLASE"/>
    <property type="match status" value="1"/>
</dbReference>
<dbReference type="GO" id="GO:0016829">
    <property type="term" value="F:lyase activity"/>
    <property type="evidence" value="ECO:0007669"/>
    <property type="project" value="UniProtKB-KW"/>
</dbReference>
<dbReference type="EMBL" id="PENI01000008">
    <property type="protein sequence ID" value="RMB84939.1"/>
    <property type="molecule type" value="Genomic_DNA"/>
</dbReference>
<comment type="pathway">
    <text evidence="1">Carbohydrate acid metabolism.</text>
</comment>
<comment type="subunit">
    <text evidence="3">Homotrimer.</text>
</comment>
<protein>
    <submittedName>
        <fullName evidence="6">2-dehydro-3-deoxyphosphogluconate aldolase</fullName>
    </submittedName>
</protein>
<dbReference type="CDD" id="cd00452">
    <property type="entry name" value="KDPG_aldolase"/>
    <property type="match status" value="1"/>
</dbReference>
<keyword evidence="4" id="KW-0456">Lyase</keyword>
<dbReference type="Gene3D" id="3.20.20.70">
    <property type="entry name" value="Aldolase class I"/>
    <property type="match status" value="1"/>
</dbReference>
<keyword evidence="7" id="KW-1185">Reference proteome</keyword>
<sequence length="207" mass="21061">MTPADHSDDFFARHLAATPVIGIFRGHDPATTVELCRHAWDFGVGLVEIPVQSAAALPSLAAAAEAARAHGRHVGAGTVTTTERLRTVRDVGAAFTVAPGLHPDVVEASADAGLPHLPGVATATDIANALALGHTWLKAFPAQQLGADWITAHLAPFPDVHFVATGGISAHNAAAFLAAGCAAVAVGSALADPTTLPLLREAVSPVH</sequence>
<reference evidence="6 7" key="1">
    <citation type="submission" date="2017-11" db="EMBL/GenBank/DDBJ databases">
        <title>Draft genome of actinobacteria isolated from guarana (Paullinia cupana (Mart.) Ducke.</title>
        <authorList>
            <person name="Siqueira K.A."/>
            <person name="Liotti R.G."/>
            <person name="Mendes T.A.O."/>
            <person name="Soares M.A."/>
        </authorList>
    </citation>
    <scope>NUCLEOTIDE SEQUENCE [LARGE SCALE GENOMIC DNA]</scope>
    <source>
        <strain evidence="6 7">193</strain>
    </source>
</reference>
<dbReference type="Pfam" id="PF01081">
    <property type="entry name" value="Aldolase"/>
    <property type="match status" value="1"/>
</dbReference>